<proteinExistence type="predicted"/>
<dbReference type="STRING" id="1414654.BFR47_05225"/>
<feature type="chain" id="PRO_5009632316" description="MSHA biogenesis protein MshK" evidence="1">
    <location>
        <begin position="21"/>
        <end position="111"/>
    </location>
</feature>
<keyword evidence="1" id="KW-0732">Signal</keyword>
<evidence type="ECO:0000313" key="3">
    <source>
        <dbReference type="Proteomes" id="UP000243073"/>
    </source>
</evidence>
<protein>
    <recommendedName>
        <fullName evidence="4">MSHA biogenesis protein MshK</fullName>
    </recommendedName>
</protein>
<dbReference type="AlphaFoldDB" id="A0A1J4QDN1"/>
<dbReference type="OrthoDB" id="5600591at2"/>
<evidence type="ECO:0000256" key="1">
    <source>
        <dbReference type="SAM" id="SignalP"/>
    </source>
</evidence>
<name>A0A1J4QDN1_9GAMM</name>
<dbReference type="Proteomes" id="UP000243073">
    <property type="component" value="Unassembled WGS sequence"/>
</dbReference>
<reference evidence="2 3" key="1">
    <citation type="submission" date="2016-07" db="EMBL/GenBank/DDBJ databases">
        <title>Draft Genome Sequence of Oceanisphaera psychrotolerans, isolated from coastal sediment samples.</title>
        <authorList>
            <person name="Zhuo S."/>
            <person name="Ruan Z."/>
        </authorList>
    </citation>
    <scope>NUCLEOTIDE SEQUENCE [LARGE SCALE GENOMIC DNA]</scope>
    <source>
        <strain evidence="2 3">LAM-WHM-ZC</strain>
    </source>
</reference>
<organism evidence="2 3">
    <name type="scientific">Oceanisphaera psychrotolerans</name>
    <dbReference type="NCBI Taxonomy" id="1414654"/>
    <lineage>
        <taxon>Bacteria</taxon>
        <taxon>Pseudomonadati</taxon>
        <taxon>Pseudomonadota</taxon>
        <taxon>Gammaproteobacteria</taxon>
        <taxon>Aeromonadales</taxon>
        <taxon>Aeromonadaceae</taxon>
        <taxon>Oceanisphaera</taxon>
    </lineage>
</organism>
<evidence type="ECO:0000313" key="2">
    <source>
        <dbReference type="EMBL" id="OIN05590.1"/>
    </source>
</evidence>
<dbReference type="RefSeq" id="WP_071473799.1">
    <property type="nucleotide sequence ID" value="NZ_MDKE01000055.1"/>
</dbReference>
<keyword evidence="3" id="KW-1185">Reference proteome</keyword>
<sequence length="111" mass="12433">MNMERLFPISLWLLATTALADTGMPLRDPFVRPQTELPARTTPTPVVSEPDFKLRALLVAGDNSLANIDGTILALGDEFDGYRLISVTQEETLFEKGANRYRIPLKERTSR</sequence>
<feature type="signal peptide" evidence="1">
    <location>
        <begin position="1"/>
        <end position="20"/>
    </location>
</feature>
<dbReference type="EMBL" id="MDKE01000055">
    <property type="protein sequence ID" value="OIN05590.1"/>
    <property type="molecule type" value="Genomic_DNA"/>
</dbReference>
<comment type="caution">
    <text evidence="2">The sequence shown here is derived from an EMBL/GenBank/DDBJ whole genome shotgun (WGS) entry which is preliminary data.</text>
</comment>
<accession>A0A1J4QDN1</accession>
<evidence type="ECO:0008006" key="4">
    <source>
        <dbReference type="Google" id="ProtNLM"/>
    </source>
</evidence>
<gene>
    <name evidence="2" type="ORF">BFR47_05225</name>
</gene>